<organism evidence="1 2">
    <name type="scientific">Candidatus Nitrosopumilus salarius BD31</name>
    <dbReference type="NCBI Taxonomy" id="859350"/>
    <lineage>
        <taxon>Archaea</taxon>
        <taxon>Nitrososphaerota</taxon>
        <taxon>Nitrososphaeria</taxon>
        <taxon>Nitrosopumilales</taxon>
        <taxon>Nitrosopumilaceae</taxon>
        <taxon>Nitrosopumilus</taxon>
    </lineage>
</organism>
<protein>
    <submittedName>
        <fullName evidence="1">Uncharacterized protein</fullName>
    </submittedName>
</protein>
<dbReference type="EMBL" id="AEXL02000021">
    <property type="protein sequence ID" value="EIJ66863.1"/>
    <property type="molecule type" value="Genomic_DNA"/>
</dbReference>
<proteinExistence type="predicted"/>
<comment type="caution">
    <text evidence="1">The sequence shown here is derived from an EMBL/GenBank/DDBJ whole genome shotgun (WGS) entry which is preliminary data.</text>
</comment>
<dbReference type="Proteomes" id="UP000003423">
    <property type="component" value="Unassembled WGS sequence"/>
</dbReference>
<name>I3D570_9ARCH</name>
<gene>
    <name evidence="1" type="ORF">BD31_I1556</name>
</gene>
<dbReference type="PATRIC" id="fig|859350.6.peg.155"/>
<reference evidence="1 2" key="1">
    <citation type="journal article" date="2012" name="J. Bacteriol.">
        <title>Genome sequence of "Candidatus Nitrosopumilus salaria" BD31, an ammonia-oxidizing archaeon from the San Francisco Bay estuary.</title>
        <authorList>
            <person name="Mosier A.C."/>
            <person name="Allen E.E."/>
            <person name="Kim M."/>
            <person name="Ferriera S."/>
            <person name="Francis C.A."/>
        </authorList>
    </citation>
    <scope>NUCLEOTIDE SEQUENCE [LARGE SCALE GENOMIC DNA]</scope>
    <source>
        <strain evidence="1 2">BD31</strain>
    </source>
</reference>
<dbReference type="AlphaFoldDB" id="I3D570"/>
<accession>I3D570</accession>
<evidence type="ECO:0000313" key="2">
    <source>
        <dbReference type="Proteomes" id="UP000003423"/>
    </source>
</evidence>
<sequence>MTSLSVFQMRTVKVNSRKTGTGVVGSVIGVGAGICTGCGQIGFTIISTLGGCRSYFLIVSNRI</sequence>
<keyword evidence="2" id="KW-1185">Reference proteome</keyword>
<evidence type="ECO:0000313" key="1">
    <source>
        <dbReference type="EMBL" id="EIJ66863.1"/>
    </source>
</evidence>